<dbReference type="EMBL" id="BPLQ01008573">
    <property type="protein sequence ID" value="GIY38253.1"/>
    <property type="molecule type" value="Genomic_DNA"/>
</dbReference>
<organism evidence="2 3">
    <name type="scientific">Caerostris darwini</name>
    <dbReference type="NCBI Taxonomy" id="1538125"/>
    <lineage>
        <taxon>Eukaryota</taxon>
        <taxon>Metazoa</taxon>
        <taxon>Ecdysozoa</taxon>
        <taxon>Arthropoda</taxon>
        <taxon>Chelicerata</taxon>
        <taxon>Arachnida</taxon>
        <taxon>Araneae</taxon>
        <taxon>Araneomorphae</taxon>
        <taxon>Entelegynae</taxon>
        <taxon>Araneoidea</taxon>
        <taxon>Araneidae</taxon>
        <taxon>Caerostris</taxon>
    </lineage>
</organism>
<keyword evidence="1" id="KW-0732">Signal</keyword>
<feature type="signal peptide" evidence="1">
    <location>
        <begin position="1"/>
        <end position="21"/>
    </location>
</feature>
<evidence type="ECO:0000256" key="1">
    <source>
        <dbReference type="SAM" id="SignalP"/>
    </source>
</evidence>
<dbReference type="AlphaFoldDB" id="A0AAV4T332"/>
<reference evidence="2 3" key="1">
    <citation type="submission" date="2021-06" db="EMBL/GenBank/DDBJ databases">
        <title>Caerostris darwini draft genome.</title>
        <authorList>
            <person name="Kono N."/>
            <person name="Arakawa K."/>
        </authorList>
    </citation>
    <scope>NUCLEOTIDE SEQUENCE [LARGE SCALE GENOMIC DNA]</scope>
</reference>
<proteinExistence type="predicted"/>
<evidence type="ECO:0000313" key="2">
    <source>
        <dbReference type="EMBL" id="GIY38253.1"/>
    </source>
</evidence>
<evidence type="ECO:0000313" key="3">
    <source>
        <dbReference type="Proteomes" id="UP001054837"/>
    </source>
</evidence>
<protein>
    <recommendedName>
        <fullName evidence="4">Transmembrane protein</fullName>
    </recommendedName>
</protein>
<dbReference type="Proteomes" id="UP001054837">
    <property type="component" value="Unassembled WGS sequence"/>
</dbReference>
<name>A0AAV4T332_9ARAC</name>
<sequence>MKITFSPTLLIFLIIFLKSHTNYLYYDLLSDCPNQQAKWAPSVTDGDAAAGTKKKGLSIKDPHGVGLIYRSLVSRPRASCLLDLQGPCPPPCCIGR</sequence>
<accession>A0AAV4T332</accession>
<comment type="caution">
    <text evidence="2">The sequence shown here is derived from an EMBL/GenBank/DDBJ whole genome shotgun (WGS) entry which is preliminary data.</text>
</comment>
<feature type="chain" id="PRO_5043338175" description="Transmembrane protein" evidence="1">
    <location>
        <begin position="22"/>
        <end position="96"/>
    </location>
</feature>
<evidence type="ECO:0008006" key="4">
    <source>
        <dbReference type="Google" id="ProtNLM"/>
    </source>
</evidence>
<gene>
    <name evidence="2" type="ORF">CDAR_106991</name>
</gene>
<keyword evidence="3" id="KW-1185">Reference proteome</keyword>